<dbReference type="Proteomes" id="UP001523262">
    <property type="component" value="Unassembled WGS sequence"/>
</dbReference>
<dbReference type="InterPro" id="IPR052731">
    <property type="entry name" value="B_subtilis_Trans_State_Reg"/>
</dbReference>
<dbReference type="PANTHER" id="PTHR36432:SF4">
    <property type="entry name" value="TRANSITION STATE REGULATOR ABH-RELATED"/>
    <property type="match status" value="1"/>
</dbReference>
<name>A0ABT0WEM3_9BACI</name>
<dbReference type="InterPro" id="IPR037914">
    <property type="entry name" value="SpoVT-AbrB_sf"/>
</dbReference>
<accession>A0ABT0WEM3</accession>
<keyword evidence="4" id="KW-1185">Reference proteome</keyword>
<sequence length="94" mass="10615">MKSIRIIRKVDELGRIVIPIDLRRILDIKVKDPIKIFVDEDKIILRKYTSEKGCALTGEVTKENKTLAGGKLVLSSEGAELLVKEIESHFAIRV</sequence>
<dbReference type="Pfam" id="PF04014">
    <property type="entry name" value="MazE_antitoxin"/>
    <property type="match status" value="1"/>
</dbReference>
<keyword evidence="1 3" id="KW-0238">DNA-binding</keyword>
<evidence type="ECO:0000313" key="3">
    <source>
        <dbReference type="EMBL" id="MCM2534500.1"/>
    </source>
</evidence>
<evidence type="ECO:0000259" key="2">
    <source>
        <dbReference type="PROSITE" id="PS51740"/>
    </source>
</evidence>
<dbReference type="Gene3D" id="2.10.260.10">
    <property type="match status" value="1"/>
</dbReference>
<dbReference type="InterPro" id="IPR040678">
    <property type="entry name" value="AbrB_C"/>
</dbReference>
<dbReference type="PANTHER" id="PTHR36432">
    <property type="match status" value="1"/>
</dbReference>
<reference evidence="3 4" key="1">
    <citation type="submission" date="2022-06" db="EMBL/GenBank/DDBJ databases">
        <authorList>
            <person name="Jeon C.O."/>
        </authorList>
    </citation>
    <scope>NUCLEOTIDE SEQUENCE [LARGE SCALE GENOMIC DNA]</scope>
    <source>
        <strain evidence="3 4">KCTC 13943</strain>
    </source>
</reference>
<feature type="domain" description="SpoVT-AbrB" evidence="2">
    <location>
        <begin position="5"/>
        <end position="50"/>
    </location>
</feature>
<dbReference type="PROSITE" id="PS51740">
    <property type="entry name" value="SPOVT_ABRB"/>
    <property type="match status" value="1"/>
</dbReference>
<dbReference type="SUPFAM" id="SSF89447">
    <property type="entry name" value="AbrB/MazE/MraZ-like"/>
    <property type="match status" value="1"/>
</dbReference>
<evidence type="ECO:0000313" key="4">
    <source>
        <dbReference type="Proteomes" id="UP001523262"/>
    </source>
</evidence>
<evidence type="ECO:0000256" key="1">
    <source>
        <dbReference type="PROSITE-ProRule" id="PRU01076"/>
    </source>
</evidence>
<organism evidence="3 4">
    <name type="scientific">Neobacillus pocheonensis</name>
    <dbReference type="NCBI Taxonomy" id="363869"/>
    <lineage>
        <taxon>Bacteria</taxon>
        <taxon>Bacillati</taxon>
        <taxon>Bacillota</taxon>
        <taxon>Bacilli</taxon>
        <taxon>Bacillales</taxon>
        <taxon>Bacillaceae</taxon>
        <taxon>Neobacillus</taxon>
    </lineage>
</organism>
<dbReference type="Pfam" id="PF18277">
    <property type="entry name" value="AbrB_C"/>
    <property type="match status" value="1"/>
</dbReference>
<comment type="caution">
    <text evidence="3">The sequence shown here is derived from an EMBL/GenBank/DDBJ whole genome shotgun (WGS) entry which is preliminary data.</text>
</comment>
<dbReference type="GO" id="GO:0003677">
    <property type="term" value="F:DNA binding"/>
    <property type="evidence" value="ECO:0007669"/>
    <property type="project" value="UniProtKB-KW"/>
</dbReference>
<protein>
    <submittedName>
        <fullName evidence="3">AbrB/MazE/SpoVT family DNA-binding domain-containing protein</fullName>
    </submittedName>
</protein>
<dbReference type="EMBL" id="JAMQCR010000002">
    <property type="protein sequence ID" value="MCM2534500.1"/>
    <property type="molecule type" value="Genomic_DNA"/>
</dbReference>
<proteinExistence type="predicted"/>
<gene>
    <name evidence="3" type="ORF">NDK43_21850</name>
</gene>
<dbReference type="SMART" id="SM00966">
    <property type="entry name" value="SpoVT_AbrB"/>
    <property type="match status" value="1"/>
</dbReference>
<dbReference type="InterPro" id="IPR007159">
    <property type="entry name" value="SpoVT-AbrB_dom"/>
</dbReference>